<dbReference type="InterPro" id="IPR014729">
    <property type="entry name" value="Rossmann-like_a/b/a_fold"/>
</dbReference>
<dbReference type="EC" id="1.8.4.10" evidence="4"/>
<proteinExistence type="inferred from homology"/>
<dbReference type="AlphaFoldDB" id="A0A7M1SZ78"/>
<keyword evidence="2 4" id="KW-0560">Oxidoreductase</keyword>
<dbReference type="GO" id="GO:0004604">
    <property type="term" value="F:phosphoadenylyl-sulfate reductase (thioredoxin) activity"/>
    <property type="evidence" value="ECO:0007669"/>
    <property type="project" value="UniProtKB-UniRule"/>
</dbReference>
<dbReference type="GO" id="GO:0005737">
    <property type="term" value="C:cytoplasm"/>
    <property type="evidence" value="ECO:0007669"/>
    <property type="project" value="UniProtKB-SubCell"/>
</dbReference>
<dbReference type="Proteomes" id="UP000593758">
    <property type="component" value="Chromosome"/>
</dbReference>
<dbReference type="Gene3D" id="3.40.50.620">
    <property type="entry name" value="HUPs"/>
    <property type="match status" value="1"/>
</dbReference>
<dbReference type="SUPFAM" id="SSF52402">
    <property type="entry name" value="Adenine nucleotide alpha hydrolases-like"/>
    <property type="match status" value="1"/>
</dbReference>
<reference evidence="7 8" key="1">
    <citation type="submission" date="2020-10" db="EMBL/GenBank/DDBJ databases">
        <title>Haloactinobacterium sp. RN3S43, a bacterium isolated from saline soil.</title>
        <authorList>
            <person name="Sun J.-Q."/>
        </authorList>
    </citation>
    <scope>NUCLEOTIDE SEQUENCE [LARGE SCALE GENOMIC DNA]</scope>
    <source>
        <strain evidence="7 8">RN3S43</strain>
    </source>
</reference>
<comment type="function">
    <text evidence="4">Catalyzes the formation of sulfite from adenosine 5'-phosphosulfate (APS) using thioredoxin as an electron donor.</text>
</comment>
<accession>A0A7M1SZ78</accession>
<keyword evidence="4" id="KW-0411">Iron-sulfur</keyword>
<dbReference type="RefSeq" id="WP_159621754.1">
    <property type="nucleotide sequence ID" value="NZ_CP063169.1"/>
</dbReference>
<feature type="binding site" evidence="4">
    <location>
        <position position="143"/>
    </location>
    <ligand>
        <name>[4Fe-4S] cluster</name>
        <dbReference type="ChEBI" id="CHEBI:49883"/>
    </ligand>
</feature>
<keyword evidence="4" id="KW-0408">Iron</keyword>
<dbReference type="GO" id="GO:0051539">
    <property type="term" value="F:4 iron, 4 sulfur cluster binding"/>
    <property type="evidence" value="ECO:0007669"/>
    <property type="project" value="UniProtKB-UniRule"/>
</dbReference>
<dbReference type="HAMAP" id="MF_00063">
    <property type="entry name" value="CysH"/>
    <property type="match status" value="1"/>
</dbReference>
<protein>
    <recommendedName>
        <fullName evidence="4">Adenosine 5'-phosphosulfate reductase</fullName>
        <shortName evidence="4">APS reductase</shortName>
        <ecNumber evidence="4">1.8.4.10</ecNumber>
    </recommendedName>
    <alternativeName>
        <fullName evidence="4">5'-adenylylsulfate reductase</fullName>
    </alternativeName>
    <alternativeName>
        <fullName evidence="4">Thioredoxin-dependent 5'-adenylylsulfate reductase</fullName>
    </alternativeName>
</protein>
<evidence type="ECO:0000256" key="1">
    <source>
        <dbReference type="ARBA" id="ARBA00009732"/>
    </source>
</evidence>
<dbReference type="NCBIfam" id="NF002537">
    <property type="entry name" value="PRK02090.1"/>
    <property type="match status" value="1"/>
</dbReference>
<comment type="pathway">
    <text evidence="3 4">Sulfur metabolism; hydrogen sulfide biosynthesis; sulfite from sulfate.</text>
</comment>
<feature type="binding site" evidence="4">
    <location>
        <position position="226"/>
    </location>
    <ligand>
        <name>[4Fe-4S] cluster</name>
        <dbReference type="ChEBI" id="CHEBI:49883"/>
    </ligand>
</feature>
<dbReference type="InterPro" id="IPR002500">
    <property type="entry name" value="PAPS_reduct_dom"/>
</dbReference>
<dbReference type="GO" id="GO:0046872">
    <property type="term" value="F:metal ion binding"/>
    <property type="evidence" value="ECO:0007669"/>
    <property type="project" value="UniProtKB-KW"/>
</dbReference>
<evidence type="ECO:0000313" key="8">
    <source>
        <dbReference type="Proteomes" id="UP000593758"/>
    </source>
</evidence>
<dbReference type="Pfam" id="PF01507">
    <property type="entry name" value="PAPS_reduct"/>
    <property type="match status" value="1"/>
</dbReference>
<feature type="domain" description="Phosphoadenosine phosphosulphate reductase" evidence="6">
    <location>
        <begin position="65"/>
        <end position="231"/>
    </location>
</feature>
<gene>
    <name evidence="4" type="primary">cysH</name>
    <name evidence="7" type="ORF">IM660_16380</name>
</gene>
<evidence type="ECO:0000256" key="3">
    <source>
        <dbReference type="ARBA" id="ARBA00024327"/>
    </source>
</evidence>
<keyword evidence="4" id="KW-0963">Cytoplasm</keyword>
<feature type="binding site" evidence="4">
    <location>
        <position position="144"/>
    </location>
    <ligand>
        <name>[4Fe-4S] cluster</name>
        <dbReference type="ChEBI" id="CHEBI:49883"/>
    </ligand>
</feature>
<comment type="catalytic activity">
    <reaction evidence="4">
        <text>[thioredoxin]-disulfide + sulfite + AMP + 2 H(+) = adenosine 5'-phosphosulfate + [thioredoxin]-dithiol</text>
        <dbReference type="Rhea" id="RHEA:21976"/>
        <dbReference type="Rhea" id="RHEA-COMP:10698"/>
        <dbReference type="Rhea" id="RHEA-COMP:10700"/>
        <dbReference type="ChEBI" id="CHEBI:15378"/>
        <dbReference type="ChEBI" id="CHEBI:17359"/>
        <dbReference type="ChEBI" id="CHEBI:29950"/>
        <dbReference type="ChEBI" id="CHEBI:50058"/>
        <dbReference type="ChEBI" id="CHEBI:58243"/>
        <dbReference type="ChEBI" id="CHEBI:456215"/>
        <dbReference type="EC" id="1.8.4.10"/>
    </reaction>
</comment>
<dbReference type="GO" id="GO:0019379">
    <property type="term" value="P:sulfate assimilation, phosphoadenylyl sulfate reduction by phosphoadenylyl-sulfate reductase (thioredoxin)"/>
    <property type="evidence" value="ECO:0007669"/>
    <property type="project" value="UniProtKB-UniRule"/>
</dbReference>
<dbReference type="GO" id="GO:0043866">
    <property type="term" value="F:adenylyl-sulfate reductase (thioredoxin) activity"/>
    <property type="evidence" value="ECO:0007669"/>
    <property type="project" value="UniProtKB-EC"/>
</dbReference>
<dbReference type="InterPro" id="IPR004511">
    <property type="entry name" value="PAPS/APS_Rdtase"/>
</dbReference>
<dbReference type="KEGG" id="halt:IM660_16380"/>
<comment type="subcellular location">
    <subcellularLocation>
        <location evidence="4">Cytoplasm</location>
    </subcellularLocation>
</comment>
<comment type="cofactor">
    <cofactor evidence="4">
        <name>[4Fe-4S] cluster</name>
        <dbReference type="ChEBI" id="CHEBI:49883"/>
    </cofactor>
    <text evidence="4">Binds 1 [4Fe-4S] cluster per subunit.</text>
</comment>
<organism evidence="7 8">
    <name type="scientific">Ruania alkalisoli</name>
    <dbReference type="NCBI Taxonomy" id="2779775"/>
    <lineage>
        <taxon>Bacteria</taxon>
        <taxon>Bacillati</taxon>
        <taxon>Actinomycetota</taxon>
        <taxon>Actinomycetes</taxon>
        <taxon>Micrococcales</taxon>
        <taxon>Ruaniaceae</taxon>
        <taxon>Ruania</taxon>
    </lineage>
</organism>
<evidence type="ECO:0000259" key="6">
    <source>
        <dbReference type="Pfam" id="PF01507"/>
    </source>
</evidence>
<evidence type="ECO:0000256" key="5">
    <source>
        <dbReference type="SAM" id="MobiDB-lite"/>
    </source>
</evidence>
<sequence>MRATARAAHQERRAAARPKRSAAELQEVAARGQALLGGSGIGAADEASPAQVAAWAAQEFGVHLAVACSMADAALPHLISQHAPWVDVLFLDTGYHFAETLGTRNRVELEMDVTVVDVRPELTVAEQDAAHGKDLFARDAAACCAMRKVEPLHRTLGTYEAWVTGVRREEAPTRANTPLVTWDEKNGLVKINPVAAWTDADLTGYAEEHGVIVNPLLNDGYPSIGCAPCTARVAPGADPRSGRWAGLDKTECGLHT</sequence>
<dbReference type="PIRSF" id="PIRSF000857">
    <property type="entry name" value="PAPS_reductase"/>
    <property type="match status" value="1"/>
</dbReference>
<keyword evidence="8" id="KW-1185">Reference proteome</keyword>
<name>A0A7M1SZ78_9MICO</name>
<evidence type="ECO:0000313" key="7">
    <source>
        <dbReference type="EMBL" id="QOR72845.1"/>
    </source>
</evidence>
<dbReference type="GO" id="GO:0070814">
    <property type="term" value="P:hydrogen sulfide biosynthetic process"/>
    <property type="evidence" value="ECO:0007669"/>
    <property type="project" value="UniProtKB-UniRule"/>
</dbReference>
<dbReference type="EMBL" id="CP063169">
    <property type="protein sequence ID" value="QOR72845.1"/>
    <property type="molecule type" value="Genomic_DNA"/>
</dbReference>
<dbReference type="CDD" id="cd23945">
    <property type="entry name" value="PAPS_reductase"/>
    <property type="match status" value="1"/>
</dbReference>
<feature type="region of interest" description="Disordered" evidence="5">
    <location>
        <begin position="1"/>
        <end position="22"/>
    </location>
</feature>
<dbReference type="PANTHER" id="PTHR46509:SF1">
    <property type="entry name" value="PHOSPHOADENOSINE PHOSPHOSULFATE REDUCTASE"/>
    <property type="match status" value="1"/>
</dbReference>
<feature type="binding site" evidence="4">
    <location>
        <position position="229"/>
    </location>
    <ligand>
        <name>[4Fe-4S] cluster</name>
        <dbReference type="ChEBI" id="CHEBI:49883"/>
    </ligand>
</feature>
<comment type="similarity">
    <text evidence="1 4">Belongs to the PAPS reductase family. CysH subfamily.</text>
</comment>
<evidence type="ECO:0000256" key="2">
    <source>
        <dbReference type="ARBA" id="ARBA00023002"/>
    </source>
</evidence>
<keyword evidence="4" id="KW-0479">Metal-binding</keyword>
<feature type="active site" description="Nucleophile; cysteine thiosulfonate intermediate" evidence="4">
    <location>
        <position position="252"/>
    </location>
</feature>
<dbReference type="NCBIfam" id="TIGR00434">
    <property type="entry name" value="cysH"/>
    <property type="match status" value="1"/>
</dbReference>
<dbReference type="PANTHER" id="PTHR46509">
    <property type="entry name" value="PHOSPHOADENOSINE PHOSPHOSULFATE REDUCTASE"/>
    <property type="match status" value="1"/>
</dbReference>
<evidence type="ECO:0000256" key="4">
    <source>
        <dbReference type="HAMAP-Rule" id="MF_00063"/>
    </source>
</evidence>